<feature type="region of interest" description="Disordered" evidence="2">
    <location>
        <begin position="212"/>
        <end position="235"/>
    </location>
</feature>
<evidence type="ECO:0000259" key="3">
    <source>
        <dbReference type="Pfam" id="PF05116"/>
    </source>
</evidence>
<dbReference type="PANTHER" id="PTHR46521:SF4">
    <property type="entry name" value="SUCROSE-PHOSPHATASE 2-RELATED"/>
    <property type="match status" value="1"/>
</dbReference>
<dbReference type="AlphaFoldDB" id="A0A8J4GE38"/>
<reference evidence="4" key="1">
    <citation type="journal article" date="2021" name="Proc. Natl. Acad. Sci. U.S.A.">
        <title>Three genomes in the algal genus Volvox reveal the fate of a haploid sex-determining region after a transition to homothallism.</title>
        <authorList>
            <person name="Yamamoto K."/>
            <person name="Hamaji T."/>
            <person name="Kawai-Toyooka H."/>
            <person name="Matsuzaki R."/>
            <person name="Takahashi F."/>
            <person name="Nishimura Y."/>
            <person name="Kawachi M."/>
            <person name="Noguchi H."/>
            <person name="Minakuchi Y."/>
            <person name="Umen J.G."/>
            <person name="Toyoda A."/>
            <person name="Nozaki H."/>
        </authorList>
    </citation>
    <scope>NUCLEOTIDE SEQUENCE</scope>
    <source>
        <strain evidence="4">NIES-3785</strain>
    </source>
</reference>
<feature type="domain" description="Sucrose phosphatase-like" evidence="3">
    <location>
        <begin position="54"/>
        <end position="126"/>
    </location>
</feature>
<evidence type="ECO:0000313" key="4">
    <source>
        <dbReference type="EMBL" id="GIM05260.1"/>
    </source>
</evidence>
<dbReference type="SUPFAM" id="SSF56784">
    <property type="entry name" value="HAD-like"/>
    <property type="match status" value="1"/>
</dbReference>
<feature type="non-terminal residue" evidence="4">
    <location>
        <position position="297"/>
    </location>
</feature>
<sequence>MHHTHRVCGRKTRELLIGSFVLRQKLVPGTVQEEDVSLPCRIVPYMCHNMLYKVCGDSGNDIELFQVPGVFGCVVSNAFPELREFAKRQQQEQEQQKQPGAHQCTTIFQASEPCAGGILQTLRHFKLLPPPSPPVYDMEHAPSLTSAMIAAHRQLLSYWTQGTTATMTVKVTSATVVQTTPSKSAAAAEATAAKAGKTAHDDADLNTSTFADGCNGGEESAHHGGGGGGDGDDEAKVALDDADNVVAAAAAAAAAAGMWMDEVHVDVAPLPAAAAAAVAAAMRQHGYAAVAGGVFEW</sequence>
<dbReference type="Proteomes" id="UP000722791">
    <property type="component" value="Unassembled WGS sequence"/>
</dbReference>
<dbReference type="InterPro" id="IPR023214">
    <property type="entry name" value="HAD_sf"/>
</dbReference>
<dbReference type="Pfam" id="PF05116">
    <property type="entry name" value="S6PP"/>
    <property type="match status" value="1"/>
</dbReference>
<dbReference type="GO" id="GO:0016787">
    <property type="term" value="F:hydrolase activity"/>
    <property type="evidence" value="ECO:0007669"/>
    <property type="project" value="UniProtKB-KW"/>
</dbReference>
<accession>A0A8J4GE38</accession>
<name>A0A8J4GE38_9CHLO</name>
<dbReference type="InterPro" id="IPR051518">
    <property type="entry name" value="Sucrose_Phosphatase"/>
</dbReference>
<comment type="caution">
    <text evidence="4">The sequence shown here is derived from an EMBL/GenBank/DDBJ whole genome shotgun (WGS) entry which is preliminary data.</text>
</comment>
<dbReference type="InterPro" id="IPR036412">
    <property type="entry name" value="HAD-like_sf"/>
</dbReference>
<organism evidence="4 5">
    <name type="scientific">Volvox reticuliferus</name>
    <dbReference type="NCBI Taxonomy" id="1737510"/>
    <lineage>
        <taxon>Eukaryota</taxon>
        <taxon>Viridiplantae</taxon>
        <taxon>Chlorophyta</taxon>
        <taxon>core chlorophytes</taxon>
        <taxon>Chlorophyceae</taxon>
        <taxon>CS clade</taxon>
        <taxon>Chlamydomonadales</taxon>
        <taxon>Volvocaceae</taxon>
        <taxon>Volvox</taxon>
    </lineage>
</organism>
<evidence type="ECO:0000256" key="1">
    <source>
        <dbReference type="ARBA" id="ARBA00022801"/>
    </source>
</evidence>
<dbReference type="Gene3D" id="3.40.50.1000">
    <property type="entry name" value="HAD superfamily/HAD-like"/>
    <property type="match status" value="1"/>
</dbReference>
<keyword evidence="1" id="KW-0378">Hydrolase</keyword>
<protein>
    <recommendedName>
        <fullName evidence="3">Sucrose phosphatase-like domain-containing protein</fullName>
    </recommendedName>
</protein>
<dbReference type="InterPro" id="IPR006380">
    <property type="entry name" value="SPP-like_dom"/>
</dbReference>
<proteinExistence type="predicted"/>
<evidence type="ECO:0000313" key="5">
    <source>
        <dbReference type="Proteomes" id="UP000722791"/>
    </source>
</evidence>
<evidence type="ECO:0000256" key="2">
    <source>
        <dbReference type="SAM" id="MobiDB-lite"/>
    </source>
</evidence>
<dbReference type="PANTHER" id="PTHR46521">
    <property type="entry name" value="SUCROSE-PHOSPHATASE 2-RELATED"/>
    <property type="match status" value="1"/>
</dbReference>
<dbReference type="EMBL" id="BNCQ01000018">
    <property type="protein sequence ID" value="GIM05260.1"/>
    <property type="molecule type" value="Genomic_DNA"/>
</dbReference>
<gene>
    <name evidence="4" type="ORF">Vretimale_9662</name>
</gene>